<evidence type="ECO:0000256" key="1">
    <source>
        <dbReference type="ARBA" id="ARBA00000847"/>
    </source>
</evidence>
<dbReference type="PROSITE" id="PS51462">
    <property type="entry name" value="NUDIX"/>
    <property type="match status" value="1"/>
</dbReference>
<evidence type="ECO:0000256" key="2">
    <source>
        <dbReference type="ARBA" id="ARBA00001946"/>
    </source>
</evidence>
<evidence type="ECO:0000256" key="7">
    <source>
        <dbReference type="ARBA" id="ARBA00032272"/>
    </source>
</evidence>
<dbReference type="PANTHER" id="PTHR11839">
    <property type="entry name" value="UDP/ADP-SUGAR PYROPHOSPHATASE"/>
    <property type="match status" value="1"/>
</dbReference>
<protein>
    <recommendedName>
        <fullName evidence="4">GDP-mannose pyrophosphatase</fullName>
    </recommendedName>
    <alternativeName>
        <fullName evidence="6">GDP-mannose hydrolase</fullName>
    </alternativeName>
    <alternativeName>
        <fullName evidence="7">GDPMK</fullName>
    </alternativeName>
</protein>
<dbReference type="Proteomes" id="UP000249061">
    <property type="component" value="Unassembled WGS sequence"/>
</dbReference>
<dbReference type="GO" id="GO:0005829">
    <property type="term" value="C:cytosol"/>
    <property type="evidence" value="ECO:0007669"/>
    <property type="project" value="TreeGrafter"/>
</dbReference>
<comment type="caution">
    <text evidence="9">The sequence shown here is derived from an EMBL/GenBank/DDBJ whole genome shotgun (WGS) entry which is preliminary data.</text>
</comment>
<dbReference type="Gene3D" id="3.90.79.10">
    <property type="entry name" value="Nucleoside Triphosphate Pyrophosphohydrolase"/>
    <property type="match status" value="1"/>
</dbReference>
<sequence length="181" mass="20274">MAEQVPLAWQRVGVRHERDYKIFQTRTLDVTDPRNGAPYVRTVIHAPDWVNVVPVTVNDEVVLVRQFRFGTWSNTLEIPGGMLDAGEDALAAASRELEEETGYRPAKVTPLGVSNPNPAIFDNRLHTFLAEGCVRVHDGRPDASEDLQVVVVPRQELRALVTRGEITHSLVLAALLFESWR</sequence>
<dbReference type="EMBL" id="QFQP01000002">
    <property type="protein sequence ID" value="PZR17614.1"/>
    <property type="molecule type" value="Genomic_DNA"/>
</dbReference>
<organism evidence="9 10">
    <name type="scientific">Archangium gephyra</name>
    <dbReference type="NCBI Taxonomy" id="48"/>
    <lineage>
        <taxon>Bacteria</taxon>
        <taxon>Pseudomonadati</taxon>
        <taxon>Myxococcota</taxon>
        <taxon>Myxococcia</taxon>
        <taxon>Myxococcales</taxon>
        <taxon>Cystobacterineae</taxon>
        <taxon>Archangiaceae</taxon>
        <taxon>Archangium</taxon>
    </lineage>
</organism>
<gene>
    <name evidence="9" type="ORF">DI536_04680</name>
</gene>
<evidence type="ECO:0000256" key="3">
    <source>
        <dbReference type="ARBA" id="ARBA00007275"/>
    </source>
</evidence>
<evidence type="ECO:0000313" key="10">
    <source>
        <dbReference type="Proteomes" id="UP000249061"/>
    </source>
</evidence>
<name>A0A2W5VPC6_9BACT</name>
<dbReference type="InterPro" id="IPR020084">
    <property type="entry name" value="NUDIX_hydrolase_CS"/>
</dbReference>
<dbReference type="GO" id="GO:0006753">
    <property type="term" value="P:nucleoside phosphate metabolic process"/>
    <property type="evidence" value="ECO:0007669"/>
    <property type="project" value="TreeGrafter"/>
</dbReference>
<feature type="domain" description="Nudix hydrolase" evidence="8">
    <location>
        <begin position="45"/>
        <end position="174"/>
    </location>
</feature>
<evidence type="ECO:0000256" key="6">
    <source>
        <dbReference type="ARBA" id="ARBA00032162"/>
    </source>
</evidence>
<comment type="catalytic activity">
    <reaction evidence="1">
        <text>GDP-alpha-D-mannose + H2O = alpha-D-mannose 1-phosphate + GMP + 2 H(+)</text>
        <dbReference type="Rhea" id="RHEA:27978"/>
        <dbReference type="ChEBI" id="CHEBI:15377"/>
        <dbReference type="ChEBI" id="CHEBI:15378"/>
        <dbReference type="ChEBI" id="CHEBI:57527"/>
        <dbReference type="ChEBI" id="CHEBI:58115"/>
        <dbReference type="ChEBI" id="CHEBI:58409"/>
    </reaction>
</comment>
<evidence type="ECO:0000313" key="9">
    <source>
        <dbReference type="EMBL" id="PZR17614.1"/>
    </source>
</evidence>
<accession>A0A2W5VPC6</accession>
<proteinExistence type="inferred from homology"/>
<evidence type="ECO:0000259" key="8">
    <source>
        <dbReference type="PROSITE" id="PS51462"/>
    </source>
</evidence>
<dbReference type="AlphaFoldDB" id="A0A2W5VPC6"/>
<dbReference type="PANTHER" id="PTHR11839:SF18">
    <property type="entry name" value="NUDIX HYDROLASE DOMAIN-CONTAINING PROTEIN"/>
    <property type="match status" value="1"/>
</dbReference>
<dbReference type="GO" id="GO:0016787">
    <property type="term" value="F:hydrolase activity"/>
    <property type="evidence" value="ECO:0007669"/>
    <property type="project" value="UniProtKB-KW"/>
</dbReference>
<evidence type="ECO:0000256" key="5">
    <source>
        <dbReference type="ARBA" id="ARBA00022801"/>
    </source>
</evidence>
<reference evidence="9 10" key="1">
    <citation type="submission" date="2017-08" db="EMBL/GenBank/DDBJ databases">
        <title>Infants hospitalized years apart are colonized by the same room-sourced microbial strains.</title>
        <authorList>
            <person name="Brooks B."/>
            <person name="Olm M.R."/>
            <person name="Firek B.A."/>
            <person name="Baker R."/>
            <person name="Thomas B.C."/>
            <person name="Morowitz M.J."/>
            <person name="Banfield J.F."/>
        </authorList>
    </citation>
    <scope>NUCLEOTIDE SEQUENCE [LARGE SCALE GENOMIC DNA]</scope>
    <source>
        <strain evidence="9">S2_003_000_R2_14</strain>
    </source>
</reference>
<dbReference type="InterPro" id="IPR000086">
    <property type="entry name" value="NUDIX_hydrolase_dom"/>
</dbReference>
<keyword evidence="5 9" id="KW-0378">Hydrolase</keyword>
<dbReference type="GO" id="GO:0019693">
    <property type="term" value="P:ribose phosphate metabolic process"/>
    <property type="evidence" value="ECO:0007669"/>
    <property type="project" value="TreeGrafter"/>
</dbReference>
<dbReference type="InterPro" id="IPR015797">
    <property type="entry name" value="NUDIX_hydrolase-like_dom_sf"/>
</dbReference>
<dbReference type="Pfam" id="PF00293">
    <property type="entry name" value="NUDIX"/>
    <property type="match status" value="1"/>
</dbReference>
<dbReference type="SUPFAM" id="SSF55811">
    <property type="entry name" value="Nudix"/>
    <property type="match status" value="1"/>
</dbReference>
<comment type="cofactor">
    <cofactor evidence="2">
        <name>Mg(2+)</name>
        <dbReference type="ChEBI" id="CHEBI:18420"/>
    </cofactor>
</comment>
<dbReference type="CDD" id="cd03424">
    <property type="entry name" value="NUDIX_ADPRase_Nudt5_UGPPase_Nudt14"/>
    <property type="match status" value="1"/>
</dbReference>
<dbReference type="PROSITE" id="PS00893">
    <property type="entry name" value="NUDIX_BOX"/>
    <property type="match status" value="1"/>
</dbReference>
<evidence type="ECO:0000256" key="4">
    <source>
        <dbReference type="ARBA" id="ARBA00016377"/>
    </source>
</evidence>
<comment type="similarity">
    <text evidence="3">Belongs to the Nudix hydrolase family. NudK subfamily.</text>
</comment>